<proteinExistence type="predicted"/>
<name>A0A436ZY79_ARTFL</name>
<gene>
    <name evidence="2" type="ORF">DFL_005686</name>
</gene>
<dbReference type="GeneID" id="93587997"/>
<evidence type="ECO:0000256" key="1">
    <source>
        <dbReference type="SAM" id="Phobius"/>
    </source>
</evidence>
<organism evidence="2 3">
    <name type="scientific">Arthrobotrys flagrans</name>
    <name type="common">Nematode-trapping fungus</name>
    <name type="synonym">Trichothecium flagrans</name>
    <dbReference type="NCBI Taxonomy" id="97331"/>
    <lineage>
        <taxon>Eukaryota</taxon>
        <taxon>Fungi</taxon>
        <taxon>Dikarya</taxon>
        <taxon>Ascomycota</taxon>
        <taxon>Pezizomycotina</taxon>
        <taxon>Orbiliomycetes</taxon>
        <taxon>Orbiliales</taxon>
        <taxon>Orbiliaceae</taxon>
        <taxon>Arthrobotrys</taxon>
    </lineage>
</organism>
<keyword evidence="3" id="KW-1185">Reference proteome</keyword>
<evidence type="ECO:0000313" key="2">
    <source>
        <dbReference type="EMBL" id="RVD83914.1"/>
    </source>
</evidence>
<reference evidence="2 3" key="1">
    <citation type="submission" date="2019-01" db="EMBL/GenBank/DDBJ databases">
        <title>Intercellular communication is required for trap formation in the nematode-trapping fungus Duddingtonia flagrans.</title>
        <authorList>
            <person name="Youssar L."/>
            <person name="Wernet V."/>
            <person name="Hensel N."/>
            <person name="Hildebrandt H.-G."/>
            <person name="Fischer R."/>
        </authorList>
    </citation>
    <scope>NUCLEOTIDE SEQUENCE [LARGE SCALE GENOMIC DNA]</scope>
    <source>
        <strain evidence="2 3">CBS H-5679</strain>
    </source>
</reference>
<dbReference type="OrthoDB" id="5667at2759"/>
<dbReference type="EMBL" id="SAEB01000007">
    <property type="protein sequence ID" value="RVD83914.1"/>
    <property type="molecule type" value="Genomic_DNA"/>
</dbReference>
<feature type="transmembrane region" description="Helical" evidence="1">
    <location>
        <begin position="161"/>
        <end position="185"/>
    </location>
</feature>
<sequence>MATSHPEATESPMDITICVDDGQVSPLPIEVQVDAAGVSTTEAIIADLAQRNLEKIRLSKELERNEQHTCCSHHTDEHSNEATDITTTTTVITVPEDIYNPLAVSVSLGEKSSYYDQCAGIDGCVLLLRMRGGNCRERGGRSWRGVSGWREESVVVCAGNWLCLFSAFGLVNAIASTGGGVGGIFFPLVVSHLLHPLGFAWTTRLFGLVYLATLGIALFLGGRCLVF</sequence>
<comment type="caution">
    <text evidence="2">The sequence shown here is derived from an EMBL/GenBank/DDBJ whole genome shotgun (WGS) entry which is preliminary data.</text>
</comment>
<feature type="transmembrane region" description="Helical" evidence="1">
    <location>
        <begin position="205"/>
        <end position="226"/>
    </location>
</feature>
<dbReference type="VEuPathDB" id="FungiDB:DFL_005686"/>
<dbReference type="RefSeq" id="XP_067489458.1">
    <property type="nucleotide sequence ID" value="XM_067634981.1"/>
</dbReference>
<keyword evidence="1" id="KW-0472">Membrane</keyword>
<keyword evidence="1" id="KW-0812">Transmembrane</keyword>
<protein>
    <submittedName>
        <fullName evidence="2">Uncharacterized protein</fullName>
    </submittedName>
</protein>
<dbReference type="AlphaFoldDB" id="A0A436ZY79"/>
<dbReference type="Proteomes" id="UP000283090">
    <property type="component" value="Unassembled WGS sequence"/>
</dbReference>
<accession>A0A436ZY79</accession>
<keyword evidence="1" id="KW-1133">Transmembrane helix</keyword>
<evidence type="ECO:0000313" key="3">
    <source>
        <dbReference type="Proteomes" id="UP000283090"/>
    </source>
</evidence>